<evidence type="ECO:0000313" key="3">
    <source>
        <dbReference type="EMBL" id="GHF10373.1"/>
    </source>
</evidence>
<reference evidence="3" key="1">
    <citation type="journal article" date="2014" name="Int. J. Syst. Evol. Microbiol.">
        <title>Complete genome sequence of Corynebacterium casei LMG S-19264T (=DSM 44701T), isolated from a smear-ripened cheese.</title>
        <authorList>
            <consortium name="US DOE Joint Genome Institute (JGI-PGF)"/>
            <person name="Walter F."/>
            <person name="Albersmeier A."/>
            <person name="Kalinowski J."/>
            <person name="Ruckert C."/>
        </authorList>
    </citation>
    <scope>NUCLEOTIDE SEQUENCE</scope>
    <source>
        <strain evidence="3">KCTC 42590</strain>
    </source>
</reference>
<dbReference type="Pfam" id="PF13469">
    <property type="entry name" value="Sulfotransfer_3"/>
    <property type="match status" value="1"/>
</dbReference>
<dbReference type="RefSeq" id="WP_191249521.1">
    <property type="nucleotide sequence ID" value="NZ_BNCI01000001.1"/>
</dbReference>
<evidence type="ECO:0000256" key="2">
    <source>
        <dbReference type="PROSITE-ProRule" id="PRU00339"/>
    </source>
</evidence>
<proteinExistence type="predicted"/>
<sequence length="624" mass="70276">MQYLEQAFRFHDAGKLDDAKIAYDAVLHEQAENVDALYGLGTIALQRKEYDTAKSFLEKARAGAPNSPEILVNLASAYRQLGLTKQAIDGFARAVELARGHTALTLMAATELLKLHEPHKAIQAVASLDQSDPKVVIHLARSHAALGSWGTALDALMAVTKHIKDDPAVWRELAQAAGYLRKYDLAVEAFHTYMKLKPYDVADTLALADLYLMGRMHHEATATIEKALAEGETSAVAYTIAAKCARLSGDYALAKQYLRSALCQKRYHGQAWQYLADLADEDDLSALIQDCDEQLSIGQGQIYDRSLMAFSLGRMQERQKDYTAAAKTFLLANALQKEDLSAKGVVYDPEATEIYYERLRRYFPPIGDYSTAARPDSDGKGQADRTFTPIFILGMPRSGTTLVEKILGGDEAVTMGGELETMEMVAASYFWDVERGKRPQPRQMHPADWAVLAKEYRASIPCSTPFITDKMPHNFRHAALISQTFPDSPIIYMRRDPRDVCQSIFSRQFPDGHPYSCDQEWLAHMYHQSVLLMEHWKEVCPTRIMDVSYEQLAKNPEQEARRIVAFCGLEWSDSMLDFHTRNDTSFTFSELQVRQPINVKGIGRWRHYQTELVPLLTALDHYGL</sequence>
<dbReference type="InterPro" id="IPR019734">
    <property type="entry name" value="TPR_rpt"/>
</dbReference>
<evidence type="ECO:0000256" key="1">
    <source>
        <dbReference type="ARBA" id="ARBA00022679"/>
    </source>
</evidence>
<dbReference type="PROSITE" id="PS50005">
    <property type="entry name" value="TPR"/>
    <property type="match status" value="3"/>
</dbReference>
<keyword evidence="1" id="KW-0808">Transferase</keyword>
<dbReference type="AlphaFoldDB" id="A0A919E3U4"/>
<organism evidence="3 4">
    <name type="scientific">Kordiimonas sediminis</name>
    <dbReference type="NCBI Taxonomy" id="1735581"/>
    <lineage>
        <taxon>Bacteria</taxon>
        <taxon>Pseudomonadati</taxon>
        <taxon>Pseudomonadota</taxon>
        <taxon>Alphaproteobacteria</taxon>
        <taxon>Kordiimonadales</taxon>
        <taxon>Kordiimonadaceae</taxon>
        <taxon>Kordiimonas</taxon>
    </lineage>
</organism>
<dbReference type="Proteomes" id="UP000630923">
    <property type="component" value="Unassembled WGS sequence"/>
</dbReference>
<dbReference type="InterPro" id="IPR011990">
    <property type="entry name" value="TPR-like_helical_dom_sf"/>
</dbReference>
<dbReference type="SMART" id="SM00028">
    <property type="entry name" value="TPR"/>
    <property type="match status" value="6"/>
</dbReference>
<dbReference type="PANTHER" id="PTHR12788:SF10">
    <property type="entry name" value="PROTEIN-TYROSINE SULFOTRANSFERASE"/>
    <property type="match status" value="1"/>
</dbReference>
<keyword evidence="2" id="KW-0802">TPR repeat</keyword>
<gene>
    <name evidence="3" type="ORF">GCM10017044_00070</name>
</gene>
<protein>
    <submittedName>
        <fullName evidence="3">Sulfotransferase</fullName>
    </submittedName>
</protein>
<dbReference type="Gene3D" id="1.25.40.10">
    <property type="entry name" value="Tetratricopeptide repeat domain"/>
    <property type="match status" value="2"/>
</dbReference>
<dbReference type="Gene3D" id="3.40.50.300">
    <property type="entry name" value="P-loop containing nucleotide triphosphate hydrolases"/>
    <property type="match status" value="1"/>
</dbReference>
<dbReference type="SUPFAM" id="SSF52540">
    <property type="entry name" value="P-loop containing nucleoside triphosphate hydrolases"/>
    <property type="match status" value="1"/>
</dbReference>
<reference evidence="3" key="2">
    <citation type="submission" date="2020-09" db="EMBL/GenBank/DDBJ databases">
        <authorList>
            <person name="Sun Q."/>
            <person name="Kim S."/>
        </authorList>
    </citation>
    <scope>NUCLEOTIDE SEQUENCE</scope>
    <source>
        <strain evidence="3">KCTC 42590</strain>
    </source>
</reference>
<comment type="caution">
    <text evidence="3">The sequence shown here is derived from an EMBL/GenBank/DDBJ whole genome shotgun (WGS) entry which is preliminary data.</text>
</comment>
<feature type="repeat" description="TPR" evidence="2">
    <location>
        <begin position="167"/>
        <end position="200"/>
    </location>
</feature>
<accession>A0A919E3U4</accession>
<feature type="repeat" description="TPR" evidence="2">
    <location>
        <begin position="68"/>
        <end position="101"/>
    </location>
</feature>
<feature type="repeat" description="TPR" evidence="2">
    <location>
        <begin position="34"/>
        <end position="67"/>
    </location>
</feature>
<dbReference type="Pfam" id="PF14559">
    <property type="entry name" value="TPR_19"/>
    <property type="match status" value="1"/>
</dbReference>
<dbReference type="PANTHER" id="PTHR12788">
    <property type="entry name" value="PROTEIN-TYROSINE SULFOTRANSFERASE 2"/>
    <property type="match status" value="1"/>
</dbReference>
<dbReference type="InterPro" id="IPR026634">
    <property type="entry name" value="TPST-like"/>
</dbReference>
<dbReference type="SUPFAM" id="SSF48452">
    <property type="entry name" value="TPR-like"/>
    <property type="match status" value="2"/>
</dbReference>
<dbReference type="InterPro" id="IPR027417">
    <property type="entry name" value="P-loop_NTPase"/>
</dbReference>
<dbReference type="GO" id="GO:0008476">
    <property type="term" value="F:protein-tyrosine sulfotransferase activity"/>
    <property type="evidence" value="ECO:0007669"/>
    <property type="project" value="InterPro"/>
</dbReference>
<name>A0A919E3U4_9PROT</name>
<evidence type="ECO:0000313" key="4">
    <source>
        <dbReference type="Proteomes" id="UP000630923"/>
    </source>
</evidence>
<keyword evidence="4" id="KW-1185">Reference proteome</keyword>
<dbReference type="EMBL" id="BNCI01000001">
    <property type="protein sequence ID" value="GHF10373.1"/>
    <property type="molecule type" value="Genomic_DNA"/>
</dbReference>